<evidence type="ECO:0000313" key="4">
    <source>
        <dbReference type="EMBL" id="QDT14484.1"/>
    </source>
</evidence>
<evidence type="ECO:0000259" key="2">
    <source>
        <dbReference type="SMART" id="SM00487"/>
    </source>
</evidence>
<evidence type="ECO:0000256" key="1">
    <source>
        <dbReference type="SAM" id="MobiDB-lite"/>
    </source>
</evidence>
<dbReference type="GO" id="GO:0004386">
    <property type="term" value="F:helicase activity"/>
    <property type="evidence" value="ECO:0007669"/>
    <property type="project" value="UniProtKB-KW"/>
</dbReference>
<dbReference type="GO" id="GO:0016787">
    <property type="term" value="F:hydrolase activity"/>
    <property type="evidence" value="ECO:0007669"/>
    <property type="project" value="InterPro"/>
</dbReference>
<feature type="domain" description="Helicase ATP-binding" evidence="2">
    <location>
        <begin position="42"/>
        <end position="218"/>
    </location>
</feature>
<keyword evidence="4" id="KW-0347">Helicase</keyword>
<dbReference type="Pfam" id="PF04851">
    <property type="entry name" value="ResIII"/>
    <property type="match status" value="1"/>
</dbReference>
<gene>
    <name evidence="4" type="ORF">CA12_05580</name>
</gene>
<protein>
    <submittedName>
        <fullName evidence="4">ATP-dependent RNA helicase SrmB</fullName>
    </submittedName>
</protein>
<dbReference type="InterPro" id="IPR050742">
    <property type="entry name" value="Helicase_Restrict-Modif_Enz"/>
</dbReference>
<dbReference type="RefSeq" id="WP_145357356.1">
    <property type="nucleotide sequence ID" value="NZ_CP036265.1"/>
</dbReference>
<dbReference type="EMBL" id="CP036265">
    <property type="protein sequence ID" value="QDT14484.1"/>
    <property type="molecule type" value="Genomic_DNA"/>
</dbReference>
<dbReference type="PANTHER" id="PTHR47396">
    <property type="entry name" value="TYPE I RESTRICTION ENZYME ECOKI R PROTEIN"/>
    <property type="match status" value="1"/>
</dbReference>
<dbReference type="GO" id="GO:0005524">
    <property type="term" value="F:ATP binding"/>
    <property type="evidence" value="ECO:0007669"/>
    <property type="project" value="InterPro"/>
</dbReference>
<keyword evidence="4" id="KW-0378">Hydrolase</keyword>
<dbReference type="InterPro" id="IPR006935">
    <property type="entry name" value="Helicase/UvrB_N"/>
</dbReference>
<dbReference type="Gene3D" id="3.40.50.300">
    <property type="entry name" value="P-loop containing nucleotide triphosphate hydrolases"/>
    <property type="match status" value="3"/>
</dbReference>
<dbReference type="SUPFAM" id="SSF52540">
    <property type="entry name" value="P-loop containing nucleoside triphosphate hydrolases"/>
    <property type="match status" value="1"/>
</dbReference>
<dbReference type="SMART" id="SM00487">
    <property type="entry name" value="DEXDc"/>
    <property type="match status" value="1"/>
</dbReference>
<accession>A0A517P533</accession>
<keyword evidence="4" id="KW-0547">Nucleotide-binding</keyword>
<dbReference type="KEGG" id="acaf:CA12_05580"/>
<evidence type="ECO:0000313" key="5">
    <source>
        <dbReference type="Proteomes" id="UP000318741"/>
    </source>
</evidence>
<keyword evidence="5" id="KW-1185">Reference proteome</keyword>
<proteinExistence type="predicted"/>
<dbReference type="GO" id="GO:0005829">
    <property type="term" value="C:cytosol"/>
    <property type="evidence" value="ECO:0007669"/>
    <property type="project" value="TreeGrafter"/>
</dbReference>
<feature type="region of interest" description="Disordered" evidence="1">
    <location>
        <begin position="1"/>
        <end position="33"/>
    </location>
</feature>
<dbReference type="SMART" id="SM00490">
    <property type="entry name" value="HELICc"/>
    <property type="match status" value="1"/>
</dbReference>
<dbReference type="InterPro" id="IPR001650">
    <property type="entry name" value="Helicase_C-like"/>
</dbReference>
<dbReference type="PANTHER" id="PTHR47396:SF1">
    <property type="entry name" value="ATP-DEPENDENT HELICASE IRC3-RELATED"/>
    <property type="match status" value="1"/>
</dbReference>
<dbReference type="InterPro" id="IPR014001">
    <property type="entry name" value="Helicase_ATP-bd"/>
</dbReference>
<dbReference type="GO" id="GO:0003677">
    <property type="term" value="F:DNA binding"/>
    <property type="evidence" value="ECO:0007669"/>
    <property type="project" value="InterPro"/>
</dbReference>
<sequence>MTDPSPPFAAAPEVAPPGGDGEAGDVAERGEPDALDRLLPGTAVQPRPYQARIVRQALAHLAGRHIDSGGVPSPAARSVLIESPTGSGKTVMGLLIAKLLQEEFGVKVGWAAMRRNLLSQTASENAAKGIGVDPLVTVSMFDKNPPPGIELLIVDEAQHDAAASMAHLHNQLRPRWILGLTATPYRTDKMKLCFDRVLRDAGIHQLIGDGYLSRYDHFSIPAHTPMGVAQAYLRNPDRWGKSIAFFRTRAECADLENQLTAGGVACETVTGDSDRDAQLARFQSGETRVLVNCMVLTEGFDSPDLQTVFCRDSAKGPTVQMCGRVFRTHPAVPFKQIVQSRSTKWPFPRIAGARRQYLWEPGGTADDLIPEDEPDPRSWEDCGWRSLTANPRINKVSARTRLAIAKTNVRLPEILRPAPRPFGR</sequence>
<name>A0A517P533_9PLAN</name>
<reference evidence="4 5" key="1">
    <citation type="submission" date="2019-02" db="EMBL/GenBank/DDBJ databases">
        <title>Deep-cultivation of Planctomycetes and their phenomic and genomic characterization uncovers novel biology.</title>
        <authorList>
            <person name="Wiegand S."/>
            <person name="Jogler M."/>
            <person name="Boedeker C."/>
            <person name="Pinto D."/>
            <person name="Vollmers J."/>
            <person name="Rivas-Marin E."/>
            <person name="Kohn T."/>
            <person name="Peeters S.H."/>
            <person name="Heuer A."/>
            <person name="Rast P."/>
            <person name="Oberbeckmann S."/>
            <person name="Bunk B."/>
            <person name="Jeske O."/>
            <person name="Meyerdierks A."/>
            <person name="Storesund J.E."/>
            <person name="Kallscheuer N."/>
            <person name="Luecker S."/>
            <person name="Lage O.M."/>
            <person name="Pohl T."/>
            <person name="Merkel B.J."/>
            <person name="Hornburger P."/>
            <person name="Mueller R.-W."/>
            <person name="Bruemmer F."/>
            <person name="Labrenz M."/>
            <person name="Spormann A.M."/>
            <person name="Op den Camp H."/>
            <person name="Overmann J."/>
            <person name="Amann R."/>
            <person name="Jetten M.S.M."/>
            <person name="Mascher T."/>
            <person name="Medema M.H."/>
            <person name="Devos D.P."/>
            <person name="Kaster A.-K."/>
            <person name="Ovreas L."/>
            <person name="Rohde M."/>
            <person name="Galperin M.Y."/>
            <person name="Jogler C."/>
        </authorList>
    </citation>
    <scope>NUCLEOTIDE SEQUENCE [LARGE SCALE GENOMIC DNA]</scope>
    <source>
        <strain evidence="4 5">CA12</strain>
    </source>
</reference>
<feature type="domain" description="Helicase C-terminal" evidence="3">
    <location>
        <begin position="253"/>
        <end position="329"/>
    </location>
</feature>
<dbReference type="AlphaFoldDB" id="A0A517P533"/>
<organism evidence="4 5">
    <name type="scientific">Alienimonas californiensis</name>
    <dbReference type="NCBI Taxonomy" id="2527989"/>
    <lineage>
        <taxon>Bacteria</taxon>
        <taxon>Pseudomonadati</taxon>
        <taxon>Planctomycetota</taxon>
        <taxon>Planctomycetia</taxon>
        <taxon>Planctomycetales</taxon>
        <taxon>Planctomycetaceae</taxon>
        <taxon>Alienimonas</taxon>
    </lineage>
</organism>
<dbReference type="Proteomes" id="UP000318741">
    <property type="component" value="Chromosome"/>
</dbReference>
<dbReference type="OrthoDB" id="9802848at2"/>
<keyword evidence="4" id="KW-0067">ATP-binding</keyword>
<dbReference type="InterPro" id="IPR027417">
    <property type="entry name" value="P-loop_NTPase"/>
</dbReference>
<evidence type="ECO:0000259" key="3">
    <source>
        <dbReference type="SMART" id="SM00490"/>
    </source>
</evidence>
<dbReference type="Pfam" id="PF00271">
    <property type="entry name" value="Helicase_C"/>
    <property type="match status" value="1"/>
</dbReference>